<reference evidence="2" key="1">
    <citation type="submission" date="2016-06" db="EMBL/GenBank/DDBJ databases">
        <title>Parallel loss of symbiosis genes in relatives of nitrogen-fixing non-legume Parasponia.</title>
        <authorList>
            <person name="Van Velzen R."/>
            <person name="Holmer R."/>
            <person name="Bu F."/>
            <person name="Rutten L."/>
            <person name="Van Zeijl A."/>
            <person name="Liu W."/>
            <person name="Santuari L."/>
            <person name="Cao Q."/>
            <person name="Sharma T."/>
            <person name="Shen D."/>
            <person name="Roswanjaya Y."/>
            <person name="Wardhani T."/>
            <person name="Kalhor M.S."/>
            <person name="Jansen J."/>
            <person name="Van den Hoogen J."/>
            <person name="Gungor B."/>
            <person name="Hartog M."/>
            <person name="Hontelez J."/>
            <person name="Verver J."/>
            <person name="Yang W.-C."/>
            <person name="Schijlen E."/>
            <person name="Repin R."/>
            <person name="Schilthuizen M."/>
            <person name="Schranz E."/>
            <person name="Heidstra R."/>
            <person name="Miyata K."/>
            <person name="Fedorova E."/>
            <person name="Kohlen W."/>
            <person name="Bisseling T."/>
            <person name="Smit S."/>
            <person name="Geurts R."/>
        </authorList>
    </citation>
    <scope>NUCLEOTIDE SEQUENCE [LARGE SCALE GENOMIC DNA]</scope>
    <source>
        <strain evidence="2">cv. WU1-14</strain>
    </source>
</reference>
<accession>A0A2P5A449</accession>
<comment type="caution">
    <text evidence="1">The sequence shown here is derived from an EMBL/GenBank/DDBJ whole genome shotgun (WGS) entry which is preliminary data.</text>
</comment>
<dbReference type="Proteomes" id="UP000237105">
    <property type="component" value="Unassembled WGS sequence"/>
</dbReference>
<dbReference type="AlphaFoldDB" id="A0A2P5A449"/>
<name>A0A2P5A449_PARAD</name>
<keyword evidence="2" id="KW-1185">Reference proteome</keyword>
<gene>
    <name evidence="1" type="ORF">PanWU01x14_371180</name>
</gene>
<protein>
    <submittedName>
        <fullName evidence="1">Uncharacterized protein</fullName>
    </submittedName>
</protein>
<proteinExistence type="predicted"/>
<sequence length="306" mass="33850">MRWSDSIDPGCRLLTNEPAAWTELVLWTSDITSRKRQRYSHRDSFAACSKRSRSHMFVLPDRRGSGCDGSRVSYPTLPSSLASSRGAYLLGFHGVFHPLPPGFGRVTTGFVVPPTSAIRIGWGLLHAVDFRILVGLLRRNLPSAGSCLHSPATLQGERYLCVPLRPRPLNLGWPCGLSLPSGLLLLGRQASDLAFALDPVVLLGSSLRRRDVCSWLSFLRVPSDIVWLFIQGECGRESPTLFLMLNLLPTDGAKLLEQFLTSRPRVSEPLVLYSPTVHMSSLSQNILNSKQGWKGRSGYLQRLSDA</sequence>
<evidence type="ECO:0000313" key="1">
    <source>
        <dbReference type="EMBL" id="PON31259.1"/>
    </source>
</evidence>
<organism evidence="1 2">
    <name type="scientific">Parasponia andersonii</name>
    <name type="common">Sponia andersonii</name>
    <dbReference type="NCBI Taxonomy" id="3476"/>
    <lineage>
        <taxon>Eukaryota</taxon>
        <taxon>Viridiplantae</taxon>
        <taxon>Streptophyta</taxon>
        <taxon>Embryophyta</taxon>
        <taxon>Tracheophyta</taxon>
        <taxon>Spermatophyta</taxon>
        <taxon>Magnoliopsida</taxon>
        <taxon>eudicotyledons</taxon>
        <taxon>Gunneridae</taxon>
        <taxon>Pentapetalae</taxon>
        <taxon>rosids</taxon>
        <taxon>fabids</taxon>
        <taxon>Rosales</taxon>
        <taxon>Cannabaceae</taxon>
        <taxon>Parasponia</taxon>
    </lineage>
</organism>
<dbReference type="EMBL" id="JXTB01001196">
    <property type="protein sequence ID" value="PON31259.1"/>
    <property type="molecule type" value="Genomic_DNA"/>
</dbReference>
<evidence type="ECO:0000313" key="2">
    <source>
        <dbReference type="Proteomes" id="UP000237105"/>
    </source>
</evidence>